<dbReference type="PROSITE" id="PS00674">
    <property type="entry name" value="AAA"/>
    <property type="match status" value="1"/>
</dbReference>
<dbReference type="GO" id="GO:0006950">
    <property type="term" value="P:response to stress"/>
    <property type="evidence" value="ECO:0007669"/>
    <property type="project" value="UniProtKB-ARBA"/>
</dbReference>
<feature type="domain" description="AAA+ ATPase" evidence="7">
    <location>
        <begin position="252"/>
        <end position="394"/>
    </location>
</feature>
<dbReference type="RefSeq" id="XP_044378629.1">
    <property type="nucleotide sequence ID" value="XM_044522694.1"/>
</dbReference>
<dbReference type="GO" id="GO:0005524">
    <property type="term" value="F:ATP binding"/>
    <property type="evidence" value="ECO:0007669"/>
    <property type="project" value="UniProtKB-KW"/>
</dbReference>
<evidence type="ECO:0000256" key="2">
    <source>
        <dbReference type="ARBA" id="ARBA00007448"/>
    </source>
</evidence>
<proteinExistence type="inferred from homology"/>
<evidence type="ECO:0000256" key="4">
    <source>
        <dbReference type="ARBA" id="ARBA00049360"/>
    </source>
</evidence>
<evidence type="ECO:0000256" key="6">
    <source>
        <dbReference type="SAM" id="MobiDB-lite"/>
    </source>
</evidence>
<keyword evidence="3" id="KW-0460">Magnesium</keyword>
<dbReference type="InterPro" id="IPR003960">
    <property type="entry name" value="ATPase_AAA_CS"/>
</dbReference>
<accession>A0A3B5Z5D8</accession>
<dbReference type="Gramene" id="TraesCS1B03G1243100.1">
    <property type="protein sequence ID" value="TraesCS1B03G1243100.1.CDS"/>
    <property type="gene ID" value="TraesCS1B03G1243100"/>
</dbReference>
<evidence type="ECO:0000313" key="8">
    <source>
        <dbReference type="EnsemblPlants" id="TraesCS1B02G464100.1"/>
    </source>
</evidence>
<comment type="catalytic activity">
    <reaction evidence="4">
        <text>ATP + H2O = ADP + phosphate + H(+)</text>
        <dbReference type="Rhea" id="RHEA:13065"/>
        <dbReference type="ChEBI" id="CHEBI:15377"/>
        <dbReference type="ChEBI" id="CHEBI:15378"/>
        <dbReference type="ChEBI" id="CHEBI:30616"/>
        <dbReference type="ChEBI" id="CHEBI:43474"/>
        <dbReference type="ChEBI" id="CHEBI:456216"/>
    </reaction>
</comment>
<keyword evidence="9" id="KW-1185">Reference proteome</keyword>
<dbReference type="GO" id="GO:0016887">
    <property type="term" value="F:ATP hydrolysis activity"/>
    <property type="evidence" value="ECO:0007669"/>
    <property type="project" value="InterPro"/>
</dbReference>
<sequence length="569" mass="63513">MSSGEYERYVAMAATAAGAEMVINGLMNELLPYELRDALTLSTADVVRRLRARLSPTHTVVIDEAEGLAPNQLFDAARAYLASLTGTASAVRRLRASRVDEAQGILVTMDHGEETIDVHDGVTYTWRLVSRDVAGNSGSFASHGSGPGHNGRRGPHGGCHRSFELCFHKKHKEQALASYLPFVVDAAKAIRDRHRDLKMHMIEYDAWTPVDLRHPSTFDTIAMDGDLKRSVMDDLERFVRRKDYYRRTGRAWKRGYLLYGPPGTGKSSLVAAMANYLKFDIYDLELTEVKSNSDLRRLLVGMSNRSILVVEDIDCSIDLPQRGQEGGEKRARHSFTGGEDKVTLSGLLNFVDGLWSTSGEERIIVFTTNYKERLDPALLRPGRMDMHIHMGYCTPESFRILARNYHFVEDDHTMYPEIEKLMEEVPITPAEVAEVLMRNDGADAALSDLVGFLKAKRGEVGANKGVKHHGNNKVDKYEQTMVLYCTPEYFRGVSRDYQSLKDRAMIPEVEQLLSEVPTTIEEVTDVLGRNNGGADAAIRDLIEFLKAKRGDAGENNGADQDGNHNGDNK</sequence>
<dbReference type="InterPro" id="IPR025753">
    <property type="entry name" value="AAA_N_dom"/>
</dbReference>
<evidence type="ECO:0000259" key="7">
    <source>
        <dbReference type="SMART" id="SM00382"/>
    </source>
</evidence>
<dbReference type="InterPro" id="IPR003593">
    <property type="entry name" value="AAA+_ATPase"/>
</dbReference>
<evidence type="ECO:0000256" key="1">
    <source>
        <dbReference type="ARBA" id="ARBA00001946"/>
    </source>
</evidence>
<dbReference type="Proteomes" id="UP000019116">
    <property type="component" value="Chromosome 1B"/>
</dbReference>
<dbReference type="AlphaFoldDB" id="A0A3B5Z5D8"/>
<comment type="similarity">
    <text evidence="2">Belongs to the AAA ATPase family. BCS1 subfamily.</text>
</comment>
<dbReference type="OrthoDB" id="10251412at2759"/>
<dbReference type="InterPro" id="IPR027417">
    <property type="entry name" value="P-loop_NTPase"/>
</dbReference>
<dbReference type="Gene3D" id="3.40.50.300">
    <property type="entry name" value="P-loop containing nucleotide triphosphate hydrolases"/>
    <property type="match status" value="1"/>
</dbReference>
<dbReference type="SUPFAM" id="SSF52540">
    <property type="entry name" value="P-loop containing nucleoside triphosphate hydrolases"/>
    <property type="match status" value="1"/>
</dbReference>
<dbReference type="CDD" id="cd19510">
    <property type="entry name" value="RecA-like_BCS1"/>
    <property type="match status" value="1"/>
</dbReference>
<reference evidence="8" key="2">
    <citation type="submission" date="2018-10" db="UniProtKB">
        <authorList>
            <consortium name="EnsemblPlants"/>
        </authorList>
    </citation>
    <scope>IDENTIFICATION</scope>
</reference>
<dbReference type="InterPro" id="IPR050747">
    <property type="entry name" value="Mitochondrial_chaperone_BCS1"/>
</dbReference>
<dbReference type="Gene3D" id="6.10.280.40">
    <property type="match status" value="1"/>
</dbReference>
<dbReference type="InterPro" id="IPR058017">
    <property type="entry name" value="At3g28540-like_C"/>
</dbReference>
<name>A0A3B5Z5D8_WHEAT</name>
<dbReference type="Pfam" id="PF25568">
    <property type="entry name" value="AAA_lid_At3g28540"/>
    <property type="match status" value="1"/>
</dbReference>
<reference evidence="8" key="1">
    <citation type="submission" date="2018-08" db="EMBL/GenBank/DDBJ databases">
        <authorList>
            <person name="Rossello M."/>
        </authorList>
    </citation>
    <scope>NUCLEOTIDE SEQUENCE [LARGE SCALE GENOMIC DNA]</scope>
    <source>
        <strain evidence="8">cv. Chinese Spring</strain>
    </source>
</reference>
<evidence type="ECO:0000256" key="3">
    <source>
        <dbReference type="ARBA" id="ARBA00022842"/>
    </source>
</evidence>
<gene>
    <name evidence="8" type="primary">LOC123100820</name>
</gene>
<keyword evidence="5" id="KW-0547">Nucleotide-binding</keyword>
<organism evidence="8">
    <name type="scientific">Triticum aestivum</name>
    <name type="common">Wheat</name>
    <dbReference type="NCBI Taxonomy" id="4565"/>
    <lineage>
        <taxon>Eukaryota</taxon>
        <taxon>Viridiplantae</taxon>
        <taxon>Streptophyta</taxon>
        <taxon>Embryophyta</taxon>
        <taxon>Tracheophyta</taxon>
        <taxon>Spermatophyta</taxon>
        <taxon>Magnoliopsida</taxon>
        <taxon>Liliopsida</taxon>
        <taxon>Poales</taxon>
        <taxon>Poaceae</taxon>
        <taxon>BOP clade</taxon>
        <taxon>Pooideae</taxon>
        <taxon>Triticodae</taxon>
        <taxon>Triticeae</taxon>
        <taxon>Triticinae</taxon>
        <taxon>Triticum</taxon>
    </lineage>
</organism>
<dbReference type="InterPro" id="IPR003959">
    <property type="entry name" value="ATPase_AAA_core"/>
</dbReference>
<dbReference type="PaxDb" id="4565-Traes_1BL_84C6FE85B.1"/>
<dbReference type="STRING" id="4565.A0A3B5Z5D8"/>
<dbReference type="SMART" id="SM00382">
    <property type="entry name" value="AAA"/>
    <property type="match status" value="1"/>
</dbReference>
<dbReference type="Pfam" id="PF14363">
    <property type="entry name" value="AAA_assoc"/>
    <property type="match status" value="1"/>
</dbReference>
<evidence type="ECO:0000256" key="5">
    <source>
        <dbReference type="RuleBase" id="RU003651"/>
    </source>
</evidence>
<keyword evidence="5" id="KW-0067">ATP-binding</keyword>
<dbReference type="Gramene" id="TraesCS1B02G464100.1">
    <property type="protein sequence ID" value="TraesCS1B02G464100.1"/>
    <property type="gene ID" value="TraesCS1B02G464100"/>
</dbReference>
<dbReference type="SMR" id="A0A3B5Z5D8"/>
<dbReference type="PANTHER" id="PTHR23070">
    <property type="entry name" value="BCS1 AAA-TYPE ATPASE"/>
    <property type="match status" value="1"/>
</dbReference>
<dbReference type="GeneID" id="123100820"/>
<evidence type="ECO:0000313" key="9">
    <source>
        <dbReference type="Proteomes" id="UP000019116"/>
    </source>
</evidence>
<dbReference type="EnsemblPlants" id="TraesCS1B02G464100.1">
    <property type="protein sequence ID" value="TraesCS1B02G464100.1"/>
    <property type="gene ID" value="TraesCS1B02G464100"/>
</dbReference>
<dbReference type="Pfam" id="PF00004">
    <property type="entry name" value="AAA"/>
    <property type="match status" value="1"/>
</dbReference>
<protein>
    <recommendedName>
        <fullName evidence="7">AAA+ ATPase domain-containing protein</fullName>
    </recommendedName>
</protein>
<feature type="region of interest" description="Disordered" evidence="6">
    <location>
        <begin position="550"/>
        <end position="569"/>
    </location>
</feature>
<comment type="cofactor">
    <cofactor evidence="1">
        <name>Mg(2+)</name>
        <dbReference type="ChEBI" id="CHEBI:18420"/>
    </cofactor>
</comment>